<dbReference type="EMBL" id="JAAIUW010000004">
    <property type="protein sequence ID" value="KAF7835209.1"/>
    <property type="molecule type" value="Genomic_DNA"/>
</dbReference>
<dbReference type="GO" id="GO:0003723">
    <property type="term" value="F:RNA binding"/>
    <property type="evidence" value="ECO:0007669"/>
    <property type="project" value="InterPro"/>
</dbReference>
<dbReference type="Proteomes" id="UP000634136">
    <property type="component" value="Unassembled WGS sequence"/>
</dbReference>
<dbReference type="GO" id="GO:0009451">
    <property type="term" value="P:RNA modification"/>
    <property type="evidence" value="ECO:0007669"/>
    <property type="project" value="InterPro"/>
</dbReference>
<organism evidence="3 4">
    <name type="scientific">Senna tora</name>
    <dbReference type="NCBI Taxonomy" id="362788"/>
    <lineage>
        <taxon>Eukaryota</taxon>
        <taxon>Viridiplantae</taxon>
        <taxon>Streptophyta</taxon>
        <taxon>Embryophyta</taxon>
        <taxon>Tracheophyta</taxon>
        <taxon>Spermatophyta</taxon>
        <taxon>Magnoliopsida</taxon>
        <taxon>eudicotyledons</taxon>
        <taxon>Gunneridae</taxon>
        <taxon>Pentapetalae</taxon>
        <taxon>rosids</taxon>
        <taxon>fabids</taxon>
        <taxon>Fabales</taxon>
        <taxon>Fabaceae</taxon>
        <taxon>Caesalpinioideae</taxon>
        <taxon>Cassia clade</taxon>
        <taxon>Senna</taxon>
    </lineage>
</organism>
<keyword evidence="4" id="KW-1185">Reference proteome</keyword>
<protein>
    <submittedName>
        <fullName evidence="3">Pentatricopeptide repeat-containing protein</fullName>
    </submittedName>
</protein>
<proteinExistence type="predicted"/>
<sequence>MKFLGIRPNNFTYPFLFIASANLLEVNHGRAAHSSPDEMTLVSVLGTCGELGNLDLGRWVEGFVVEHKMTMNSYIGSALVSMYGKCGDLTSARRIFDSMAKKDVVTWNAIITG</sequence>
<dbReference type="InterPro" id="IPR011990">
    <property type="entry name" value="TPR-like_helical_dom_sf"/>
</dbReference>
<dbReference type="PANTHER" id="PTHR47926:SF344">
    <property type="entry name" value="OS07G0636900 PROTEIN"/>
    <property type="match status" value="1"/>
</dbReference>
<dbReference type="Gene3D" id="1.25.40.10">
    <property type="entry name" value="Tetratricopeptide repeat domain"/>
    <property type="match status" value="1"/>
</dbReference>
<dbReference type="AlphaFoldDB" id="A0A834WZ93"/>
<evidence type="ECO:0000313" key="3">
    <source>
        <dbReference type="EMBL" id="KAF7835209.1"/>
    </source>
</evidence>
<gene>
    <name evidence="3" type="ORF">G2W53_010068</name>
</gene>
<dbReference type="PROSITE" id="PS51375">
    <property type="entry name" value="PPR"/>
    <property type="match status" value="1"/>
</dbReference>
<name>A0A834WZ93_9FABA</name>
<evidence type="ECO:0000256" key="1">
    <source>
        <dbReference type="ARBA" id="ARBA00022737"/>
    </source>
</evidence>
<dbReference type="InterPro" id="IPR002885">
    <property type="entry name" value="PPR_rpt"/>
</dbReference>
<keyword evidence="1" id="KW-0677">Repeat</keyword>
<dbReference type="InterPro" id="IPR046960">
    <property type="entry name" value="PPR_At4g14850-like_plant"/>
</dbReference>
<dbReference type="OrthoDB" id="1935468at2759"/>
<dbReference type="PANTHER" id="PTHR47926">
    <property type="entry name" value="PENTATRICOPEPTIDE REPEAT-CONTAINING PROTEIN"/>
    <property type="match status" value="1"/>
</dbReference>
<dbReference type="NCBIfam" id="TIGR00756">
    <property type="entry name" value="PPR"/>
    <property type="match status" value="1"/>
</dbReference>
<reference evidence="3" key="1">
    <citation type="submission" date="2020-09" db="EMBL/GenBank/DDBJ databases">
        <title>Genome-Enabled Discovery of Anthraquinone Biosynthesis in Senna tora.</title>
        <authorList>
            <person name="Kang S.-H."/>
            <person name="Pandey R.P."/>
            <person name="Lee C.-M."/>
            <person name="Sim J.-S."/>
            <person name="Jeong J.-T."/>
            <person name="Choi B.-S."/>
            <person name="Jung M."/>
            <person name="Ginzburg D."/>
            <person name="Zhao K."/>
            <person name="Won S.Y."/>
            <person name="Oh T.-J."/>
            <person name="Yu Y."/>
            <person name="Kim N.-H."/>
            <person name="Lee O.R."/>
            <person name="Lee T.-H."/>
            <person name="Bashyal P."/>
            <person name="Kim T.-S."/>
            <person name="Lee W.-H."/>
            <person name="Kawkins C."/>
            <person name="Kim C.-K."/>
            <person name="Kim J.S."/>
            <person name="Ahn B.O."/>
            <person name="Rhee S.Y."/>
            <person name="Sohng J.K."/>
        </authorList>
    </citation>
    <scope>NUCLEOTIDE SEQUENCE</scope>
    <source>
        <tissue evidence="3">Leaf</tissue>
    </source>
</reference>
<feature type="repeat" description="PPR" evidence="2">
    <location>
        <begin position="72"/>
        <end position="106"/>
    </location>
</feature>
<evidence type="ECO:0000256" key="2">
    <source>
        <dbReference type="PROSITE-ProRule" id="PRU00708"/>
    </source>
</evidence>
<evidence type="ECO:0000313" key="4">
    <source>
        <dbReference type="Proteomes" id="UP000634136"/>
    </source>
</evidence>
<accession>A0A834WZ93</accession>
<comment type="caution">
    <text evidence="3">The sequence shown here is derived from an EMBL/GenBank/DDBJ whole genome shotgun (WGS) entry which is preliminary data.</text>
</comment>